<dbReference type="PANTHER" id="PTHR36302:SF1">
    <property type="entry name" value="COPPER CHAPERONE PCU(A)C"/>
    <property type="match status" value="1"/>
</dbReference>
<evidence type="ECO:0000256" key="1">
    <source>
        <dbReference type="SAM" id="SignalP"/>
    </source>
</evidence>
<feature type="signal peptide" evidence="1">
    <location>
        <begin position="1"/>
        <end position="33"/>
    </location>
</feature>
<protein>
    <submittedName>
        <fullName evidence="2">Copper chaperone PCu(A)C</fullName>
    </submittedName>
</protein>
<dbReference type="InterPro" id="IPR036182">
    <property type="entry name" value="PCuAC_sf"/>
</dbReference>
<keyword evidence="3" id="KW-1185">Reference proteome</keyword>
<gene>
    <name evidence="2" type="ORF">GRI91_13245</name>
</gene>
<reference evidence="2 3" key="1">
    <citation type="submission" date="2019-12" db="EMBL/GenBank/DDBJ databases">
        <title>Genomic-based taxomic classification of the family Erythrobacteraceae.</title>
        <authorList>
            <person name="Xu L."/>
        </authorList>
    </citation>
    <scope>NUCLEOTIDE SEQUENCE [LARGE SCALE GENOMIC DNA]</scope>
    <source>
        <strain evidence="2 3">LMG 29518</strain>
    </source>
</reference>
<evidence type="ECO:0000313" key="3">
    <source>
        <dbReference type="Proteomes" id="UP000438476"/>
    </source>
</evidence>
<dbReference type="InterPro" id="IPR058248">
    <property type="entry name" value="Lxx211020-like"/>
</dbReference>
<dbReference type="EMBL" id="WTYT01000006">
    <property type="protein sequence ID" value="MXO66725.1"/>
    <property type="molecule type" value="Genomic_DNA"/>
</dbReference>
<dbReference type="Gene3D" id="2.60.40.1890">
    <property type="entry name" value="PCu(A)C copper chaperone"/>
    <property type="match status" value="1"/>
</dbReference>
<dbReference type="InterPro" id="IPR007410">
    <property type="entry name" value="LpqE-like"/>
</dbReference>
<dbReference type="RefSeq" id="WP_160737180.1">
    <property type="nucleotide sequence ID" value="NZ_WTYT01000006.1"/>
</dbReference>
<dbReference type="OrthoDB" id="9796962at2"/>
<organism evidence="2 3">
    <name type="scientific">Altericroceibacterium endophyticum</name>
    <dbReference type="NCBI Taxonomy" id="1808508"/>
    <lineage>
        <taxon>Bacteria</taxon>
        <taxon>Pseudomonadati</taxon>
        <taxon>Pseudomonadota</taxon>
        <taxon>Alphaproteobacteria</taxon>
        <taxon>Sphingomonadales</taxon>
        <taxon>Erythrobacteraceae</taxon>
        <taxon>Altericroceibacterium</taxon>
    </lineage>
</organism>
<sequence length="181" mass="18495">MQFKTTRPLGRRIHAGIAAVGTAALILSIGACSSETQPDNTASESATSEIAITASWSRETAEGQDAGGAFMTIANTGPGSDRLIGGSTPVAGDVQVHTVDMTGGVMRMRQLQDGLEIPAGGTVTLRPGSFHIMLMGLKHPLEQGETVPLTLTFAKAGPVEVELAVEPVGSQGPNEAGGSDD</sequence>
<dbReference type="PANTHER" id="PTHR36302">
    <property type="entry name" value="BLR7088 PROTEIN"/>
    <property type="match status" value="1"/>
</dbReference>
<dbReference type="PROSITE" id="PS51257">
    <property type="entry name" value="PROKAR_LIPOPROTEIN"/>
    <property type="match status" value="1"/>
</dbReference>
<dbReference type="SUPFAM" id="SSF110087">
    <property type="entry name" value="DR1885-like metal-binding protein"/>
    <property type="match status" value="1"/>
</dbReference>
<feature type="chain" id="PRO_5026300217" evidence="1">
    <location>
        <begin position="34"/>
        <end position="181"/>
    </location>
</feature>
<proteinExistence type="predicted"/>
<keyword evidence="1" id="KW-0732">Signal</keyword>
<evidence type="ECO:0000313" key="2">
    <source>
        <dbReference type="EMBL" id="MXO66725.1"/>
    </source>
</evidence>
<dbReference type="AlphaFoldDB" id="A0A6I4TAD7"/>
<dbReference type="Proteomes" id="UP000438476">
    <property type="component" value="Unassembled WGS sequence"/>
</dbReference>
<dbReference type="Pfam" id="PF04314">
    <property type="entry name" value="PCuAC"/>
    <property type="match status" value="1"/>
</dbReference>
<name>A0A6I4TAD7_9SPHN</name>
<accession>A0A6I4TAD7</accession>
<comment type="caution">
    <text evidence="2">The sequence shown here is derived from an EMBL/GenBank/DDBJ whole genome shotgun (WGS) entry which is preliminary data.</text>
</comment>